<feature type="compositionally biased region" description="Acidic residues" evidence="8">
    <location>
        <begin position="1042"/>
        <end position="1053"/>
    </location>
</feature>
<feature type="domain" description="PHD-type" evidence="9">
    <location>
        <begin position="1605"/>
        <end position="1656"/>
    </location>
</feature>
<dbReference type="GO" id="GO:0005634">
    <property type="term" value="C:nucleus"/>
    <property type="evidence" value="ECO:0007669"/>
    <property type="project" value="UniProtKB-SubCell"/>
</dbReference>
<feature type="compositionally biased region" description="Polar residues" evidence="8">
    <location>
        <begin position="1533"/>
        <end position="1558"/>
    </location>
</feature>
<keyword evidence="2" id="KW-0479">Metal-binding</keyword>
<feature type="compositionally biased region" description="Acidic residues" evidence="8">
    <location>
        <begin position="2234"/>
        <end position="2254"/>
    </location>
</feature>
<gene>
    <name evidence="11" type="ORF">KVV02_003483</name>
</gene>
<dbReference type="InterPro" id="IPR020084">
    <property type="entry name" value="NUDIX_hydrolase_CS"/>
</dbReference>
<dbReference type="SUPFAM" id="SSF48371">
    <property type="entry name" value="ARM repeat"/>
    <property type="match status" value="1"/>
</dbReference>
<keyword evidence="3 7" id="KW-0863">Zinc-finger</keyword>
<comment type="subcellular location">
    <subcellularLocation>
        <location evidence="1">Nucleus</location>
    </subcellularLocation>
</comment>
<feature type="compositionally biased region" description="Basic residues" evidence="8">
    <location>
        <begin position="2128"/>
        <end position="2140"/>
    </location>
</feature>
<dbReference type="InterPro" id="IPR052087">
    <property type="entry name" value="RRP12"/>
</dbReference>
<feature type="compositionally biased region" description="Basic and acidic residues" evidence="8">
    <location>
        <begin position="1263"/>
        <end position="1273"/>
    </location>
</feature>
<dbReference type="SUPFAM" id="SSF55811">
    <property type="entry name" value="Nudix"/>
    <property type="match status" value="1"/>
</dbReference>
<feature type="compositionally biased region" description="Low complexity" evidence="8">
    <location>
        <begin position="2651"/>
        <end position="2661"/>
    </location>
</feature>
<feature type="region of interest" description="Disordered" evidence="8">
    <location>
        <begin position="1661"/>
        <end position="1699"/>
    </location>
</feature>
<evidence type="ECO:0000313" key="12">
    <source>
        <dbReference type="Proteomes" id="UP000717515"/>
    </source>
</evidence>
<evidence type="ECO:0000256" key="6">
    <source>
        <dbReference type="ARBA" id="ARBA00023242"/>
    </source>
</evidence>
<feature type="compositionally biased region" description="Acidic residues" evidence="8">
    <location>
        <begin position="1083"/>
        <end position="1094"/>
    </location>
</feature>
<feature type="compositionally biased region" description="Low complexity" evidence="8">
    <location>
        <begin position="1438"/>
        <end position="1448"/>
    </location>
</feature>
<dbReference type="GO" id="GO:0008270">
    <property type="term" value="F:zinc ion binding"/>
    <property type="evidence" value="ECO:0007669"/>
    <property type="project" value="UniProtKB-KW"/>
</dbReference>
<dbReference type="PROSITE" id="PS50016">
    <property type="entry name" value="ZF_PHD_2"/>
    <property type="match status" value="1"/>
</dbReference>
<feature type="compositionally biased region" description="Low complexity" evidence="8">
    <location>
        <begin position="1385"/>
        <end position="1396"/>
    </location>
</feature>
<feature type="compositionally biased region" description="Low complexity" evidence="8">
    <location>
        <begin position="2601"/>
        <end position="2616"/>
    </location>
</feature>
<feature type="compositionally biased region" description="Basic and acidic residues" evidence="8">
    <location>
        <begin position="1666"/>
        <end position="1683"/>
    </location>
</feature>
<evidence type="ECO:0000256" key="7">
    <source>
        <dbReference type="PROSITE-ProRule" id="PRU00146"/>
    </source>
</evidence>
<dbReference type="CDD" id="cd04678">
    <property type="entry name" value="NUDIX_MTH2_Nudt15"/>
    <property type="match status" value="1"/>
</dbReference>
<dbReference type="InterPro" id="IPR016024">
    <property type="entry name" value="ARM-type_fold"/>
</dbReference>
<dbReference type="CDD" id="cd15560">
    <property type="entry name" value="PHD2_3_BPTF"/>
    <property type="match status" value="1"/>
</dbReference>
<feature type="compositionally biased region" description="Low complexity" evidence="8">
    <location>
        <begin position="2855"/>
        <end position="2881"/>
    </location>
</feature>
<organism evidence="11 12">
    <name type="scientific">Mortierella alpina</name>
    <name type="common">Oleaginous fungus</name>
    <name type="synonym">Mortierella renispora</name>
    <dbReference type="NCBI Taxonomy" id="64518"/>
    <lineage>
        <taxon>Eukaryota</taxon>
        <taxon>Fungi</taxon>
        <taxon>Fungi incertae sedis</taxon>
        <taxon>Mucoromycota</taxon>
        <taxon>Mortierellomycotina</taxon>
        <taxon>Mortierellomycetes</taxon>
        <taxon>Mortierellales</taxon>
        <taxon>Mortierellaceae</taxon>
        <taxon>Mortierella</taxon>
    </lineage>
</organism>
<evidence type="ECO:0000256" key="4">
    <source>
        <dbReference type="ARBA" id="ARBA00022801"/>
    </source>
</evidence>
<feature type="compositionally biased region" description="Low complexity" evidence="8">
    <location>
        <begin position="2041"/>
        <end position="2051"/>
    </location>
</feature>
<feature type="region of interest" description="Disordered" evidence="8">
    <location>
        <begin position="3194"/>
        <end position="3226"/>
    </location>
</feature>
<feature type="compositionally biased region" description="Acidic residues" evidence="8">
    <location>
        <begin position="2261"/>
        <end position="2284"/>
    </location>
</feature>
<feature type="region of interest" description="Disordered" evidence="8">
    <location>
        <begin position="1980"/>
        <end position="2143"/>
    </location>
</feature>
<keyword evidence="4" id="KW-0378">Hydrolase</keyword>
<feature type="compositionally biased region" description="Polar residues" evidence="8">
    <location>
        <begin position="1192"/>
        <end position="1204"/>
    </location>
</feature>
<dbReference type="InterPro" id="IPR013083">
    <property type="entry name" value="Znf_RING/FYVE/PHD"/>
</dbReference>
<dbReference type="Gene3D" id="3.30.40.10">
    <property type="entry name" value="Zinc/RING finger domain, C3HC4 (zinc finger)"/>
    <property type="match status" value="1"/>
</dbReference>
<feature type="domain" description="Nudix hydrolase" evidence="10">
    <location>
        <begin position="3314"/>
        <end position="3445"/>
    </location>
</feature>
<evidence type="ECO:0000256" key="1">
    <source>
        <dbReference type="ARBA" id="ARBA00004123"/>
    </source>
</evidence>
<feature type="compositionally biased region" description="Low complexity" evidence="8">
    <location>
        <begin position="1359"/>
        <end position="1373"/>
    </location>
</feature>
<feature type="compositionally biased region" description="Low complexity" evidence="8">
    <location>
        <begin position="1895"/>
        <end position="1904"/>
    </location>
</feature>
<dbReference type="PANTHER" id="PTHR48287">
    <property type="entry name" value="ARM REPEAT SUPERFAMILY PROTEIN"/>
    <property type="match status" value="1"/>
</dbReference>
<feature type="compositionally biased region" description="Polar residues" evidence="8">
    <location>
        <begin position="2680"/>
        <end position="2695"/>
    </location>
</feature>
<dbReference type="InterPro" id="IPR011011">
    <property type="entry name" value="Znf_FYVE_PHD"/>
</dbReference>
<dbReference type="InterPro" id="IPR019787">
    <property type="entry name" value="Znf_PHD-finger"/>
</dbReference>
<dbReference type="Pfam" id="PF00628">
    <property type="entry name" value="PHD"/>
    <property type="match status" value="1"/>
</dbReference>
<dbReference type="InterPro" id="IPR012978">
    <property type="entry name" value="HEAT_RRP12"/>
</dbReference>
<feature type="compositionally biased region" description="Acidic residues" evidence="8">
    <location>
        <begin position="2029"/>
        <end position="2040"/>
    </location>
</feature>
<feature type="region of interest" description="Disordered" evidence="8">
    <location>
        <begin position="2379"/>
        <end position="2418"/>
    </location>
</feature>
<feature type="region of interest" description="Disordered" evidence="8">
    <location>
        <begin position="2910"/>
        <end position="2973"/>
    </location>
</feature>
<evidence type="ECO:0000256" key="8">
    <source>
        <dbReference type="SAM" id="MobiDB-lite"/>
    </source>
</evidence>
<evidence type="ECO:0000313" key="11">
    <source>
        <dbReference type="EMBL" id="KAG9324004.1"/>
    </source>
</evidence>
<name>A0A9P8A4W5_MORAP</name>
<dbReference type="PROSITE" id="PS01359">
    <property type="entry name" value="ZF_PHD_1"/>
    <property type="match status" value="1"/>
</dbReference>
<feature type="compositionally biased region" description="Gly residues" evidence="8">
    <location>
        <begin position="1497"/>
        <end position="1512"/>
    </location>
</feature>
<feature type="compositionally biased region" description="Acidic residues" evidence="8">
    <location>
        <begin position="1397"/>
        <end position="1408"/>
    </location>
</feature>
<dbReference type="FunFam" id="3.90.79.10:FF:000060">
    <property type="entry name" value="Nudix hydrolase 1"/>
    <property type="match status" value="1"/>
</dbReference>
<accession>A0A9P8A4W5</accession>
<proteinExistence type="predicted"/>
<dbReference type="InterPro" id="IPR000086">
    <property type="entry name" value="NUDIX_hydrolase_dom"/>
</dbReference>
<dbReference type="GO" id="GO:0016787">
    <property type="term" value="F:hydrolase activity"/>
    <property type="evidence" value="ECO:0007669"/>
    <property type="project" value="UniProtKB-KW"/>
</dbReference>
<dbReference type="SMART" id="SM00249">
    <property type="entry name" value="PHD"/>
    <property type="match status" value="1"/>
</dbReference>
<feature type="region of interest" description="Disordered" evidence="8">
    <location>
        <begin position="1134"/>
        <end position="1598"/>
    </location>
</feature>
<dbReference type="Pfam" id="PF08161">
    <property type="entry name" value="RRP12_HEAT"/>
    <property type="match status" value="1"/>
</dbReference>
<feature type="region of interest" description="Disordered" evidence="8">
    <location>
        <begin position="1026"/>
        <end position="1063"/>
    </location>
</feature>
<feature type="compositionally biased region" description="Acidic residues" evidence="8">
    <location>
        <begin position="2397"/>
        <end position="2418"/>
    </location>
</feature>
<feature type="compositionally biased region" description="Basic and acidic residues" evidence="8">
    <location>
        <begin position="2799"/>
        <end position="2813"/>
    </location>
</feature>
<dbReference type="InterPro" id="IPR057860">
    <property type="entry name" value="HEAT_RRP12_N"/>
</dbReference>
<sequence length="3459" mass="374830">MEAHFAKIRTQMASKLANQQMHATTLLAVEETLKEQGAEITPTAYFATLMSLLDQQKDDPEVEEMRAAILNLLAIVFPSVPVSVLRSQYTATLSVITTILALQPPPTAPSLRSLVTCLEHLLIAQDSAAWNNTTTLKALQTLLILSLDSRPKPRKRAQEAVRNIVTRPPLMMIVHPGMKVVVQTTLQILKESGNGVVGAAGSKDKENATQMILHTLQLVRMVGKAWPVEQFLPLCDILLHLPKLNNPYLTSSAFQVFESLLSPKESAEAPTVVRQGDSPEQAPVETMDHIVSRLAKITQVMSAVLELKPNANDATLMPLWLDVVRAGFVESSRLQDLMRAGGHTAQIPQEAVVPLAQLFKVIFPNLDSSNPVSVHNSTVECLNHLIRHSITDDMIDIAVQEMKRNRGQQPEGKKKRNIIDTISITIKGGFDIRYQSSWLGVLDILKTLFERLNHAANPLLVSFLPIIDELRFTPAFTQKAHLDVVLSTAISTVGPRIFLDTLPLNIDNPEERKRGRAWLLPLLKSSVTNTELEYFATTLIPLADRLNEKAQECRENGMMKKVYETLIGQVWSLVNGFCDLPVDMEMAFTKEIAERFSNVLYSVPDLRPILCQALTSLVVRNQAIVASSDSDEILERKYLITKEEAARNIELLQQYSRPYLMVFFNIFQATLPQFRGYLLEVMRMYLSISTPKDLQETFSALLIQLNGALTTVQPQQADAPPASHNLMDLADIMVPYVDAQSMANLYSVVASLFANDADGALQKKAYKIVNSMAETETGRVVLKSNLEELMRNILDTTAAATATAKRARLSLIGQVISLLEPTDLYFVPSILSEVVVATKEVNEKTRDVAYALLVAMGHKMKAGGVISAERVGDMEGGATETAASISEYFTMVTAGLAGTTPHMVSAAITSLSRLLFEFHKDLEASMVSEMVGTMHLFVNSSNREIVKSALGFIKVTTVSLDVEVVRGHLPEIVSGMIRWSHEHKGHFKVKVRHILERLVRRFGYDDVVAYVPEADKKLLVNIKKRRERAKRNKKNGGSAGMDMDEEEAEEGEEDTSKKSNKPLYMQTTFGSAYEDALYGSESDLSDDDDVEEGGQEGKSAQKKSNKKKQGADAWIKEDGDTPVDFLDRTVVSRVTASHPSTQTARKLKDLSSSFKTSSDGKLMIEESDSENEGGEGGEDAEVGEEQMELDQAENNYLESLQSMDGFTRGQGGKIKFNKTNKRGVVGKDGDTEMEQAGGAGPIRNNSKAGGKEQRSTKGLGQDFKAKKAGGDVKKKGRVDPYAYVPLTSLRKGAKEGLSLTNKSKAEKRKQGKPGRRSSVGKRMLDSESASSDLSDASSLSSDNSSGSEADIQQPPHLPPNSSSSSSFSSSRPPARIQRGLSKPPSSSASDSASQSSADEDSSDQDDDGNGGQGKRPPQHILASKQYPNARPKARKPKNPAAKPSSNAPISLSASQPVYSHQEIPEGTLDHPLSAASRPHQQPHAPSAARGRGRGRGRGSLAGHGSRKYGGSGPTVIDFTSSSPPPEGHDHSLTQRTKATTPTPSSPHVNAPLTQQLQPVSLDREKKELSADRPKPTSKKAAGGTSAKEKKPGARKVGRPKSVSKDVYCICRGPYDGIEFMIACDRCEEWFHGRCIGMKPQEAKKSNHYYCETCQRIRKMLGVASEDPPKPVKAKDPSRKSGDKRGRKKRSAVDPVTHDHLLQPASSALGSAYSHHTDPVHFALDQSSAGGAASTHQHSTVAFERTEITPVSPGMQVAVESNSVSAQRGLDVQQGRNSIPPARYEASPHMPSPSVTGGVIASVPQARPIPSIRIAPMMTEDDEDEEVCPVCDFQCTCNTNADSTVEAAVLTITAAAPSGDDEHTYSAIKVPFQPNVVSGAGSADPGLDEHHPSMEDSTSTVVDTTNVKGTTSEDDSFRTSHKNPMTTPTSQRRPSILRRSGKGIGKAPYLLQTSKRNEALQRRGKSLKGGKAALHLYQQSIQSSGSEMSDIYSEDGGDLENRGRGRDHYSRMAPESSGSIQGPRARYASDSDDEREEEGEDILSLSSSSTLSDFEEDETTDRGEVKSDRTRWTNQRGTSHSDASSRPAAGKRWSQPHVILTAASIRQHQESSLPPDERIRTAAEGPGVVKKRGPGRPRKHKDPLVVSLKDEEALYTPAVIASRKAAVMAQPLKRGPKKDAHVPVKSMSGPEFPFIAYDPDVAEDVAALHAIESDNEDSGVVSGPPSTNADHLVDLSDDDDDGDIFGDGDLSDELSGDLSDIPSEDLDDLSDDGLDFSSSDEEDDTSTSSGPREFHYSELEEQDESLVDSDSSINSLTSNSSDSTDSASDSEVEVFLRDLTDPDKEQYEYEHEGSEELIDDEELLRLEEQERMFLAKAHGLHDVFSEEDSDPGRNPFESSDDEDDGYDLAPDEDEYGYPDEFYDDEYYEDDYEDMDDMEILEQLTGVQSDMQALMMIPPEQQEQLLLLQHYAEIHRQQQEQLLPGDQMHQGEMLHIQNSSTEHFQRNAEHGSPVSDLLSSDLLPQFDVHVPDLDAVSEQLAASLASSLASSMAESMSGQSQDASLFTTQSTTEDGLSINLQDHSTPQQIAGLKNPGDLDDTHSSVSSDSTPSTTADTSVLTWVSPAPTTPNTLAIIPTPANTPSPPERAVGESPSSTSTAASTLQPQHAPSLSTKAPKLATFQKSQSSTGKVQTLPNSASYKPLSSIAAVPTIGGRPVQPILPKLAPGESLSGLSPFAKAHATETQFALLSQTRLQHGAPSVFKEAAQRALGGAASNTTPVPEDPASGDTTDDASPNMHSSEFKKRKGDDAKVKEQTVVGQGKRRRLSTVGTKGVTKNSAVSLSQGTPMDPAHLIGSLASSTYSPPTSTSTSVASMSSFSTGESSGASTLAGFDFSKVSMSFVDPAARIIPPTVAKHQRHRKSNTKGKELKQSDSGVLPMDDLLDTSALYGRSSSRSPSPDRAGAGTGDVDSEMSQSILKDLNRWERVPIGTFRKSRRPSSSYVGLQSALKFGNVSMPAATLLADHQQQQQLLLQESHRPQKRTLGVRRHRTSSNAADFMLSLQRKEAIMQDRLLKSRQHRQRATSVSQPPSGAHVGMLLEELGSNDGRHSHGSRSLHRTPSSFGSLDRPLGSGTNPMRRRKRAGSSSADILGAGHRASGHRPSVSQQLSTVPSSDLHMDLHTGLGIDLGELASNGMASSKNGHGSEGSGQATGLGDLMTDSNQLPSSACPTPLHSPLFSATSASGRVHHHGSGEAVITESQSSKGTLGEDDVPRGDDAIVSHLELDIGKEMDGFHERLMAKIKAGSEEPMSATSVVQVGLGVLIMRNHRVLVGRRIGSHGADTWQLAGGHLEFGETFEECAIRESLEETGLVLDPSTTKVVTANNNIMSSIQKHYVTVFVSAKVTGSSEARVMEPLKCEKWEWITQAQLLDPQGPYRPLFSPLAKLVEEHDLTGLFAESG</sequence>
<feature type="compositionally biased region" description="Polar residues" evidence="8">
    <location>
        <begin position="1921"/>
        <end position="1932"/>
    </location>
</feature>
<feature type="compositionally biased region" description="Basic and acidic residues" evidence="8">
    <location>
        <begin position="1561"/>
        <end position="1574"/>
    </location>
</feature>
<dbReference type="SUPFAM" id="SSF57903">
    <property type="entry name" value="FYVE/PHD zinc finger"/>
    <property type="match status" value="1"/>
</dbReference>
<dbReference type="PROSITE" id="PS51462">
    <property type="entry name" value="NUDIX"/>
    <property type="match status" value="1"/>
</dbReference>
<feature type="compositionally biased region" description="Basic and acidic residues" evidence="8">
    <location>
        <begin position="2333"/>
        <end position="2353"/>
    </location>
</feature>
<dbReference type="InterPro" id="IPR015797">
    <property type="entry name" value="NUDIX_hydrolase-like_dom_sf"/>
</dbReference>
<feature type="region of interest" description="Disordered" evidence="8">
    <location>
        <begin position="3242"/>
        <end position="3274"/>
    </location>
</feature>
<feature type="compositionally biased region" description="Polar residues" evidence="8">
    <location>
        <begin position="2662"/>
        <end position="2672"/>
    </location>
</feature>
<feature type="compositionally biased region" description="Polar residues" evidence="8">
    <location>
        <begin position="3162"/>
        <end position="3171"/>
    </location>
</feature>
<feature type="region of interest" description="Disordered" evidence="8">
    <location>
        <begin position="1879"/>
        <end position="1967"/>
    </location>
</feature>
<dbReference type="Pfam" id="PF00293">
    <property type="entry name" value="NUDIX"/>
    <property type="match status" value="1"/>
</dbReference>
<feature type="region of interest" description="Disordered" evidence="8">
    <location>
        <begin position="3102"/>
        <end position="3171"/>
    </location>
</feature>
<feature type="compositionally biased region" description="Basic and acidic residues" evidence="8">
    <location>
        <begin position="2059"/>
        <end position="2070"/>
    </location>
</feature>
<feature type="compositionally biased region" description="Low complexity" evidence="8">
    <location>
        <begin position="2307"/>
        <end position="2328"/>
    </location>
</feature>
<feature type="region of interest" description="Disordered" evidence="8">
    <location>
        <begin position="2209"/>
        <end position="2359"/>
    </location>
</feature>
<feature type="region of interest" description="Disordered" evidence="8">
    <location>
        <begin position="1080"/>
        <end position="1122"/>
    </location>
</feature>
<evidence type="ECO:0008006" key="13">
    <source>
        <dbReference type="Google" id="ProtNLM"/>
    </source>
</evidence>
<feature type="compositionally biased region" description="Low complexity" evidence="8">
    <location>
        <begin position="1326"/>
        <end position="1350"/>
    </location>
</feature>
<evidence type="ECO:0000259" key="9">
    <source>
        <dbReference type="PROSITE" id="PS50016"/>
    </source>
</evidence>
<dbReference type="InterPro" id="IPR001965">
    <property type="entry name" value="Znf_PHD"/>
</dbReference>
<feature type="region of interest" description="Disordered" evidence="8">
    <location>
        <begin position="2767"/>
        <end position="2881"/>
    </location>
</feature>
<dbReference type="PANTHER" id="PTHR48287:SF1">
    <property type="entry name" value="ARM REPEAT SUPERFAMILY PROTEIN"/>
    <property type="match status" value="1"/>
</dbReference>
<dbReference type="Proteomes" id="UP000717515">
    <property type="component" value="Unassembled WGS sequence"/>
</dbReference>
<dbReference type="Pfam" id="PF25772">
    <property type="entry name" value="HEAT_RRP12_N"/>
    <property type="match status" value="1"/>
</dbReference>
<evidence type="ECO:0000259" key="10">
    <source>
        <dbReference type="PROSITE" id="PS51462"/>
    </source>
</evidence>
<dbReference type="Gene3D" id="3.90.79.10">
    <property type="entry name" value="Nucleoside Triphosphate Pyrophosphohydrolase"/>
    <property type="match status" value="1"/>
</dbReference>
<feature type="compositionally biased region" description="Basic and acidic residues" evidence="8">
    <location>
        <begin position="1998"/>
        <end position="2009"/>
    </location>
</feature>
<feature type="compositionally biased region" description="Polar residues" evidence="8">
    <location>
        <begin position="2827"/>
        <end position="2845"/>
    </location>
</feature>
<protein>
    <recommendedName>
        <fullName evidence="13">PHD-type domain-containing protein</fullName>
    </recommendedName>
</protein>
<feature type="compositionally biased region" description="Basic residues" evidence="8">
    <location>
        <begin position="2914"/>
        <end position="2923"/>
    </location>
</feature>
<keyword evidence="6" id="KW-0539">Nucleus</keyword>
<feature type="compositionally biased region" description="Polar residues" evidence="8">
    <location>
        <begin position="1134"/>
        <end position="1159"/>
    </location>
</feature>
<evidence type="ECO:0000256" key="3">
    <source>
        <dbReference type="ARBA" id="ARBA00022771"/>
    </source>
</evidence>
<feature type="region of interest" description="Disordered" evidence="8">
    <location>
        <begin position="2585"/>
        <end position="2695"/>
    </location>
</feature>
<keyword evidence="5" id="KW-0862">Zinc</keyword>
<feature type="compositionally biased region" description="Acidic residues" evidence="8">
    <location>
        <begin position="1165"/>
        <end position="1191"/>
    </location>
</feature>
<dbReference type="EMBL" id="JAIFTL010000080">
    <property type="protein sequence ID" value="KAG9324004.1"/>
    <property type="molecule type" value="Genomic_DNA"/>
</dbReference>
<feature type="compositionally biased region" description="Polar residues" evidence="8">
    <location>
        <begin position="2071"/>
        <end position="2083"/>
    </location>
</feature>
<feature type="compositionally biased region" description="Basic residues" evidence="8">
    <location>
        <begin position="1305"/>
        <end position="1319"/>
    </location>
</feature>
<comment type="caution">
    <text evidence="11">The sequence shown here is derived from an EMBL/GenBank/DDBJ whole genome shotgun (WGS) entry which is preliminary data.</text>
</comment>
<evidence type="ECO:0000256" key="5">
    <source>
        <dbReference type="ARBA" id="ARBA00022833"/>
    </source>
</evidence>
<dbReference type="PROSITE" id="PS00893">
    <property type="entry name" value="NUDIX_BOX"/>
    <property type="match status" value="1"/>
</dbReference>
<evidence type="ECO:0000256" key="2">
    <source>
        <dbReference type="ARBA" id="ARBA00022723"/>
    </source>
</evidence>
<dbReference type="InterPro" id="IPR019786">
    <property type="entry name" value="Zinc_finger_PHD-type_CS"/>
</dbReference>
<reference evidence="11" key="1">
    <citation type="submission" date="2021-07" db="EMBL/GenBank/DDBJ databases">
        <title>Draft genome of Mortierella alpina, strain LL118, isolated from an aspen leaf litter sample.</title>
        <authorList>
            <person name="Yang S."/>
            <person name="Vinatzer B.A."/>
        </authorList>
    </citation>
    <scope>NUCLEOTIDE SEQUENCE</scope>
    <source>
        <strain evidence="11">LL118</strain>
    </source>
</reference>
<feature type="compositionally biased region" description="Polar residues" evidence="8">
    <location>
        <begin position="1449"/>
        <end position="1458"/>
    </location>
</feature>